<reference evidence="1 2" key="1">
    <citation type="journal article" date="2017" name="Curr. Biol.">
        <title>Genome architecture and evolution of a unichromosomal asexual nematode.</title>
        <authorList>
            <person name="Fradin H."/>
            <person name="Zegar C."/>
            <person name="Gutwein M."/>
            <person name="Lucas J."/>
            <person name="Kovtun M."/>
            <person name="Corcoran D."/>
            <person name="Baugh L.R."/>
            <person name="Kiontke K."/>
            <person name="Gunsalus K."/>
            <person name="Fitch D.H."/>
            <person name="Piano F."/>
        </authorList>
    </citation>
    <scope>NUCLEOTIDE SEQUENCE [LARGE SCALE GENOMIC DNA]</scope>
    <source>
        <strain evidence="1">PF1309</strain>
    </source>
</reference>
<sequence length="429" mass="46834">MRPAVTAMLRTPGLLIRRAELVGMMARLVCGDEPLGRRDRVPLVPADGIAPKRGDDVGQLVLQPMLGLPVEQVRGPPGVERVMMIAHHRHVRPDEGLLAAVDRVGDQRLELVQPPDAKRSDLLGHADGGPVVGTMDQIPDLVLERVIAHRIGFTDQHDGIGWQAVTPLDRAPHRVGKVVLVEHGLARHRRAGVEVALQIAVVNARDLLCERGNKVIAVVDASEPQGDERYVAVLGFHDPLGFELRSRIGIGWIERLAFVDPLAGPTRRMDQHGAGIDELIDLEGLQRAQQVACALDIDRIVERVIVAGLIEVGREVDDARDPVSEALPKAFKRKLDRGRIGEVGREGRYRYIGRAPVESDNAMVGRKGSGDSTAEIAGCAGDQHYRLVGVIRDEALQERSTRHIVLRYSGPPAPAHRAISNGTWPFSSM</sequence>
<keyword evidence="2" id="KW-1185">Reference proteome</keyword>
<dbReference type="Proteomes" id="UP000218231">
    <property type="component" value="Unassembled WGS sequence"/>
</dbReference>
<name>A0A2A2K8N7_9BILA</name>
<evidence type="ECO:0000313" key="1">
    <source>
        <dbReference type="EMBL" id="PAV70149.1"/>
    </source>
</evidence>
<dbReference type="AlphaFoldDB" id="A0A2A2K8N7"/>
<comment type="caution">
    <text evidence="1">The sequence shown here is derived from an EMBL/GenBank/DDBJ whole genome shotgun (WGS) entry which is preliminary data.</text>
</comment>
<evidence type="ECO:0000313" key="2">
    <source>
        <dbReference type="Proteomes" id="UP000218231"/>
    </source>
</evidence>
<accession>A0A2A2K8N7</accession>
<organism evidence="1 2">
    <name type="scientific">Diploscapter pachys</name>
    <dbReference type="NCBI Taxonomy" id="2018661"/>
    <lineage>
        <taxon>Eukaryota</taxon>
        <taxon>Metazoa</taxon>
        <taxon>Ecdysozoa</taxon>
        <taxon>Nematoda</taxon>
        <taxon>Chromadorea</taxon>
        <taxon>Rhabditida</taxon>
        <taxon>Rhabditina</taxon>
        <taxon>Rhabditomorpha</taxon>
        <taxon>Rhabditoidea</taxon>
        <taxon>Rhabditidae</taxon>
        <taxon>Diploscapter</taxon>
    </lineage>
</organism>
<proteinExistence type="predicted"/>
<gene>
    <name evidence="1" type="ORF">WR25_21419</name>
</gene>
<protein>
    <submittedName>
        <fullName evidence="1">Uncharacterized protein</fullName>
    </submittedName>
</protein>
<dbReference type="EMBL" id="LIAE01009349">
    <property type="protein sequence ID" value="PAV70149.1"/>
    <property type="molecule type" value="Genomic_DNA"/>
</dbReference>